<evidence type="ECO:0000256" key="1">
    <source>
        <dbReference type="ARBA" id="ARBA00022908"/>
    </source>
</evidence>
<dbReference type="InterPro" id="IPR011010">
    <property type="entry name" value="DNA_brk_join_enz"/>
</dbReference>
<reference evidence="4 5" key="1">
    <citation type="submission" date="2022-10" db="EMBL/GenBank/DDBJ databases">
        <title>High-quality genome sequences of two octocoral-associated bacteria, Endozoicomonas euniceicola EF212 and Endozoicomonas gorgoniicola PS125.</title>
        <authorList>
            <person name="Chiou Y.-J."/>
            <person name="Chen Y.-H."/>
        </authorList>
    </citation>
    <scope>NUCLEOTIDE SEQUENCE [LARGE SCALE GENOMIC DNA]</scope>
    <source>
        <strain evidence="4 5">PS125</strain>
    </source>
</reference>
<dbReference type="EMBL" id="JAPFCC010000001">
    <property type="protein sequence ID" value="MCW7555548.1"/>
    <property type="molecule type" value="Genomic_DNA"/>
</dbReference>
<dbReference type="Gene3D" id="1.10.443.10">
    <property type="entry name" value="Intergrase catalytic core"/>
    <property type="match status" value="1"/>
</dbReference>
<keyword evidence="2" id="KW-0233">DNA recombination</keyword>
<evidence type="ECO:0000313" key="5">
    <source>
        <dbReference type="Proteomes" id="UP001209854"/>
    </source>
</evidence>
<comment type="caution">
    <text evidence="4">The sequence shown here is derived from an EMBL/GenBank/DDBJ whole genome shotgun (WGS) entry which is preliminary data.</text>
</comment>
<dbReference type="InterPro" id="IPR013762">
    <property type="entry name" value="Integrase-like_cat_sf"/>
</dbReference>
<feature type="domain" description="Tyr recombinase" evidence="3">
    <location>
        <begin position="184"/>
        <end position="388"/>
    </location>
</feature>
<dbReference type="RefSeq" id="WP_262565298.1">
    <property type="nucleotide sequence ID" value="NZ_JAPFCC010000001.1"/>
</dbReference>
<evidence type="ECO:0000256" key="2">
    <source>
        <dbReference type="ARBA" id="ARBA00023172"/>
    </source>
</evidence>
<dbReference type="Proteomes" id="UP001209854">
    <property type="component" value="Unassembled WGS sequence"/>
</dbReference>
<dbReference type="SUPFAM" id="SSF56349">
    <property type="entry name" value="DNA breaking-rejoining enzymes"/>
    <property type="match status" value="1"/>
</dbReference>
<evidence type="ECO:0000313" key="4">
    <source>
        <dbReference type="EMBL" id="MCW7555548.1"/>
    </source>
</evidence>
<proteinExistence type="predicted"/>
<dbReference type="CDD" id="cd00796">
    <property type="entry name" value="INT_Rci_Hp1_C"/>
    <property type="match status" value="1"/>
</dbReference>
<keyword evidence="1" id="KW-0229">DNA integration</keyword>
<dbReference type="PANTHER" id="PTHR30349">
    <property type="entry name" value="PHAGE INTEGRASE-RELATED"/>
    <property type="match status" value="1"/>
</dbReference>
<organism evidence="4 5">
    <name type="scientific">Endozoicomonas gorgoniicola</name>
    <dbReference type="NCBI Taxonomy" id="1234144"/>
    <lineage>
        <taxon>Bacteria</taxon>
        <taxon>Pseudomonadati</taxon>
        <taxon>Pseudomonadota</taxon>
        <taxon>Gammaproteobacteria</taxon>
        <taxon>Oceanospirillales</taxon>
        <taxon>Endozoicomonadaceae</taxon>
        <taxon>Endozoicomonas</taxon>
    </lineage>
</organism>
<dbReference type="PANTHER" id="PTHR30349:SF64">
    <property type="entry name" value="PROPHAGE INTEGRASE INTD-RELATED"/>
    <property type="match status" value="1"/>
</dbReference>
<accession>A0ABT3N1P1</accession>
<dbReference type="InterPro" id="IPR050090">
    <property type="entry name" value="Tyrosine_recombinase_XerCD"/>
</dbReference>
<name>A0ABT3N1P1_9GAMM</name>
<sequence length="390" mass="46021">MANAFRVARGEKIIRPFGEALAEYLEVVSPGKLSHADNLSNAAALRWPFHYRNQFYLLEELPMDDSEYGIVVGLERYINDLKKVEKRSRLNKELYHLRREGKELVWYHQPNPRSTARPMPRQRVTNERLLKRLDDTKGRGPFSQDTLRLRQGLVSTVLGCAHTKWRWTDKNLKELIDKIEAGEGRTAYLNREQFMKLREVCQEEGGEMLTFLLLGAAWIGWRRSNLIGLTWERVVWSQTEMTEDGPIKSPGFLFIRRTKGQRFDPFDRSQRKNRTKNGKELITVMSDRVENLLRQLEQRRHPESELVFHKGDGKEWGDFRKRWSRLKKLAGIDPGFRWHDLRHTWASEQLNSGVEKHLIMEQQGWKDIRMVDRYGHLELESRFAGINKVK</sequence>
<evidence type="ECO:0000259" key="3">
    <source>
        <dbReference type="PROSITE" id="PS51898"/>
    </source>
</evidence>
<keyword evidence="5" id="KW-1185">Reference proteome</keyword>
<gene>
    <name evidence="4" type="ORF">NX722_23575</name>
</gene>
<protein>
    <submittedName>
        <fullName evidence="4">Site-specific integrase</fullName>
    </submittedName>
</protein>
<dbReference type="PROSITE" id="PS51898">
    <property type="entry name" value="TYR_RECOMBINASE"/>
    <property type="match status" value="1"/>
</dbReference>
<dbReference type="InterPro" id="IPR002104">
    <property type="entry name" value="Integrase_catalytic"/>
</dbReference>
<dbReference type="Pfam" id="PF00589">
    <property type="entry name" value="Phage_integrase"/>
    <property type="match status" value="1"/>
</dbReference>